<sequence>MEEDKQVSLLSISLVLSVFLIKITVSFFTNSISFLAELSDSIMDFAAVLITFIALKESKKPADNEHMFGHYKVNSVAGFIQSFMIIGLYCFILVKAISTLINIDEYRPDNSLVAAISLGVVVVIVFFVSQKVVSIGKKTNNQAIIAQGLNFRGDFYRNISVIIGLIISSFGLALLDPIIAGIFSIISIVDGIKVLRQSFNELIDANAINDDLVEEIMIKINEIDGVNHIDSLALKTAGNYLDATVSICLDEQYSVLHGNAISNQIRSTITEACSGFDCNIFIQFNINDPSKSINYFDEIREHVKQDEKEYNIHNIIIDRFKNVLLVQYHIKLAPDLNLVKAHSLATNVEESILKRLQKFSEGREIQVISHIEPAERKEKSHSHSFEQIERDDVRSFLNALILQNSMIHGFHDLKIIEDKNEFTLIVSITLKPSLTVEMAHNIAEKFEYDLHYAFNNLDHCLIHTEPQE</sequence>
<feature type="domain" description="Cation efflux protein cytoplasmic" evidence="8">
    <location>
        <begin position="210"/>
        <end position="280"/>
    </location>
</feature>
<feature type="transmembrane region" description="Helical" evidence="6">
    <location>
        <begin position="110"/>
        <end position="128"/>
    </location>
</feature>
<dbReference type="SUPFAM" id="SSF160240">
    <property type="entry name" value="Cation efflux protein cytoplasmic domain-like"/>
    <property type="match status" value="3"/>
</dbReference>
<evidence type="ECO:0000256" key="5">
    <source>
        <dbReference type="ARBA" id="ARBA00023136"/>
    </source>
</evidence>
<evidence type="ECO:0000259" key="8">
    <source>
        <dbReference type="Pfam" id="PF16916"/>
    </source>
</evidence>
<dbReference type="InterPro" id="IPR027469">
    <property type="entry name" value="Cation_efflux_TMD_sf"/>
</dbReference>
<feature type="transmembrane region" description="Helical" evidence="6">
    <location>
        <begin position="161"/>
        <end position="189"/>
    </location>
</feature>
<gene>
    <name evidence="9" type="ORF">NEF87_000337</name>
</gene>
<keyword evidence="2" id="KW-0813">Transport</keyword>
<feature type="domain" description="Cation efflux protein cytoplasmic" evidence="8">
    <location>
        <begin position="296"/>
        <end position="360"/>
    </location>
</feature>
<dbReference type="Pfam" id="PF01545">
    <property type="entry name" value="Cation_efflux"/>
    <property type="match status" value="1"/>
</dbReference>
<evidence type="ECO:0000256" key="1">
    <source>
        <dbReference type="ARBA" id="ARBA00004141"/>
    </source>
</evidence>
<feature type="transmembrane region" description="Helical" evidence="6">
    <location>
        <begin position="7"/>
        <end position="28"/>
    </location>
</feature>
<keyword evidence="4 6" id="KW-1133">Transmembrane helix</keyword>
<name>A0ABY6HMD5_9ARCH</name>
<feature type="domain" description="Cation efflux protein cytoplasmic" evidence="8">
    <location>
        <begin position="398"/>
        <end position="466"/>
    </location>
</feature>
<organism evidence="9 10">
    <name type="scientific">Candidatus Lokiarchaeum ossiferum</name>
    <dbReference type="NCBI Taxonomy" id="2951803"/>
    <lineage>
        <taxon>Archaea</taxon>
        <taxon>Promethearchaeati</taxon>
        <taxon>Promethearchaeota</taxon>
        <taxon>Promethearchaeia</taxon>
        <taxon>Promethearchaeales</taxon>
        <taxon>Promethearchaeaceae</taxon>
        <taxon>Candidatus Lokiarchaeum</taxon>
    </lineage>
</organism>
<dbReference type="Gene3D" id="1.20.1510.10">
    <property type="entry name" value="Cation efflux protein transmembrane domain"/>
    <property type="match status" value="1"/>
</dbReference>
<feature type="domain" description="Cation efflux protein transmembrane" evidence="7">
    <location>
        <begin position="9"/>
        <end position="203"/>
    </location>
</feature>
<dbReference type="Gene3D" id="3.30.70.1350">
    <property type="entry name" value="Cation efflux protein, cytoplasmic domain"/>
    <property type="match status" value="3"/>
</dbReference>
<dbReference type="PANTHER" id="PTHR43840:SF15">
    <property type="entry name" value="MITOCHONDRIAL METAL TRANSPORTER 1-RELATED"/>
    <property type="match status" value="1"/>
</dbReference>
<evidence type="ECO:0000313" key="10">
    <source>
        <dbReference type="Proteomes" id="UP001208689"/>
    </source>
</evidence>
<keyword evidence="3 6" id="KW-0812">Transmembrane</keyword>
<comment type="subcellular location">
    <subcellularLocation>
        <location evidence="1">Membrane</location>
        <topology evidence="1">Multi-pass membrane protein</topology>
    </subcellularLocation>
</comment>
<dbReference type="InterPro" id="IPR036837">
    <property type="entry name" value="Cation_efflux_CTD_sf"/>
</dbReference>
<accession>A0ABY6HMD5</accession>
<evidence type="ECO:0000256" key="2">
    <source>
        <dbReference type="ARBA" id="ARBA00022448"/>
    </source>
</evidence>
<keyword evidence="5 6" id="KW-0472">Membrane</keyword>
<dbReference type="NCBIfam" id="TIGR01297">
    <property type="entry name" value="CDF"/>
    <property type="match status" value="1"/>
</dbReference>
<dbReference type="InterPro" id="IPR002524">
    <property type="entry name" value="Cation_efflux"/>
</dbReference>
<dbReference type="InterPro" id="IPR058533">
    <property type="entry name" value="Cation_efflux_TM"/>
</dbReference>
<dbReference type="Pfam" id="PF16916">
    <property type="entry name" value="ZT_dimer"/>
    <property type="match status" value="3"/>
</dbReference>
<evidence type="ECO:0000259" key="7">
    <source>
        <dbReference type="Pfam" id="PF01545"/>
    </source>
</evidence>
<feature type="transmembrane region" description="Helical" evidence="6">
    <location>
        <begin position="34"/>
        <end position="55"/>
    </location>
</feature>
<reference evidence="9" key="1">
    <citation type="submission" date="2022-09" db="EMBL/GenBank/DDBJ databases">
        <title>Actin cytoskeleton and complex cell architecture in an #Asgard archaeon.</title>
        <authorList>
            <person name="Ponce Toledo R.I."/>
            <person name="Schleper C."/>
            <person name="Rodrigues Oliveira T."/>
            <person name="Wollweber F."/>
            <person name="Xu J."/>
            <person name="Rittmann S."/>
            <person name="Klingl A."/>
            <person name="Pilhofer M."/>
        </authorList>
    </citation>
    <scope>NUCLEOTIDE SEQUENCE</scope>
    <source>
        <strain evidence="9">B-35</strain>
    </source>
</reference>
<feature type="transmembrane region" description="Helical" evidence="6">
    <location>
        <begin position="76"/>
        <end position="98"/>
    </location>
</feature>
<dbReference type="EMBL" id="CP104013">
    <property type="protein sequence ID" value="UYP44052.1"/>
    <property type="molecule type" value="Genomic_DNA"/>
</dbReference>
<dbReference type="SUPFAM" id="SSF161111">
    <property type="entry name" value="Cation efflux protein transmembrane domain-like"/>
    <property type="match status" value="1"/>
</dbReference>
<dbReference type="Proteomes" id="UP001208689">
    <property type="component" value="Chromosome"/>
</dbReference>
<evidence type="ECO:0000256" key="4">
    <source>
        <dbReference type="ARBA" id="ARBA00022989"/>
    </source>
</evidence>
<evidence type="ECO:0000256" key="6">
    <source>
        <dbReference type="SAM" id="Phobius"/>
    </source>
</evidence>
<evidence type="ECO:0000256" key="3">
    <source>
        <dbReference type="ARBA" id="ARBA00022692"/>
    </source>
</evidence>
<keyword evidence="10" id="KW-1185">Reference proteome</keyword>
<protein>
    <submittedName>
        <fullName evidence="9">Ferrous-iron efflux pump FieF</fullName>
    </submittedName>
</protein>
<dbReference type="PANTHER" id="PTHR43840">
    <property type="entry name" value="MITOCHONDRIAL METAL TRANSPORTER 1-RELATED"/>
    <property type="match status" value="1"/>
</dbReference>
<evidence type="ECO:0000313" key="9">
    <source>
        <dbReference type="EMBL" id="UYP44052.1"/>
    </source>
</evidence>
<dbReference type="InterPro" id="IPR027470">
    <property type="entry name" value="Cation_efflux_CTD"/>
</dbReference>
<proteinExistence type="predicted"/>
<dbReference type="InterPro" id="IPR050291">
    <property type="entry name" value="CDF_Transporter"/>
</dbReference>